<dbReference type="OrthoDB" id="506431at2759"/>
<keyword evidence="1" id="KW-1133">Transmembrane helix</keyword>
<keyword evidence="1" id="KW-0812">Transmembrane</keyword>
<organism evidence="2 3">
    <name type="scientific">Neohortaea acidophila</name>
    <dbReference type="NCBI Taxonomy" id="245834"/>
    <lineage>
        <taxon>Eukaryota</taxon>
        <taxon>Fungi</taxon>
        <taxon>Dikarya</taxon>
        <taxon>Ascomycota</taxon>
        <taxon>Pezizomycotina</taxon>
        <taxon>Dothideomycetes</taxon>
        <taxon>Dothideomycetidae</taxon>
        <taxon>Mycosphaerellales</taxon>
        <taxon>Teratosphaeriaceae</taxon>
        <taxon>Neohortaea</taxon>
    </lineage>
</organism>
<gene>
    <name evidence="2" type="ORF">BDY17DRAFT_42522</name>
</gene>
<dbReference type="InterPro" id="IPR052061">
    <property type="entry name" value="PTE-AB_protein"/>
</dbReference>
<keyword evidence="1" id="KW-0472">Membrane</keyword>
<dbReference type="Gene3D" id="3.10.129.10">
    <property type="entry name" value="Hotdog Thioesterase"/>
    <property type="match status" value="1"/>
</dbReference>
<dbReference type="PANTHER" id="PTHR47260">
    <property type="entry name" value="UPF0644 PROTEIN PB2B4.06"/>
    <property type="match status" value="1"/>
</dbReference>
<dbReference type="AlphaFoldDB" id="A0A6A6PI81"/>
<protein>
    <submittedName>
        <fullName evidence="2">Uncharacterized protein</fullName>
    </submittedName>
</protein>
<sequence>MSASRTLGPRIARLHLSTRYQYLQRRSQSSTASPSTPAKPGFFRRNRAGLLWSALGLTLGGVAGQFIVHTVSPPPLPAVGSREDGILLADLNQRIDEEFKVKILRGKCLSMSKQLKGEVGGWVEVIPLPVELGETAETKQGLVTQLKGAKGFGVERIFFNRAEDMLVAVVWFGGSLCGWPGVTHGGAVATALAEKLSLAAALADKDNTDVLAAATPQRLPGTGNHAKMLAPASTPDEPAQLSLGYVKPTYANKFYVIRVVPALPLEESEAAKMVPTDPYGGAEYEATLETLDATICAKARARFARSTALERTKEKAVGAARQSYEEFKDWMWPSRQKQSQVG</sequence>
<keyword evidence="3" id="KW-1185">Reference proteome</keyword>
<evidence type="ECO:0000256" key="1">
    <source>
        <dbReference type="SAM" id="Phobius"/>
    </source>
</evidence>
<dbReference type="RefSeq" id="XP_033586205.1">
    <property type="nucleotide sequence ID" value="XM_033738376.1"/>
</dbReference>
<name>A0A6A6PI81_9PEZI</name>
<reference evidence="2" key="1">
    <citation type="journal article" date="2020" name="Stud. Mycol.">
        <title>101 Dothideomycetes genomes: a test case for predicting lifestyles and emergence of pathogens.</title>
        <authorList>
            <person name="Haridas S."/>
            <person name="Albert R."/>
            <person name="Binder M."/>
            <person name="Bloem J."/>
            <person name="Labutti K."/>
            <person name="Salamov A."/>
            <person name="Andreopoulos B."/>
            <person name="Baker S."/>
            <person name="Barry K."/>
            <person name="Bills G."/>
            <person name="Bluhm B."/>
            <person name="Cannon C."/>
            <person name="Castanera R."/>
            <person name="Culley D."/>
            <person name="Daum C."/>
            <person name="Ezra D."/>
            <person name="Gonzalez J."/>
            <person name="Henrissat B."/>
            <person name="Kuo A."/>
            <person name="Liang C."/>
            <person name="Lipzen A."/>
            <person name="Lutzoni F."/>
            <person name="Magnuson J."/>
            <person name="Mondo S."/>
            <person name="Nolan M."/>
            <person name="Ohm R."/>
            <person name="Pangilinan J."/>
            <person name="Park H.-J."/>
            <person name="Ramirez L."/>
            <person name="Alfaro M."/>
            <person name="Sun H."/>
            <person name="Tritt A."/>
            <person name="Yoshinaga Y."/>
            <person name="Zwiers L.-H."/>
            <person name="Turgeon B."/>
            <person name="Goodwin S."/>
            <person name="Spatafora J."/>
            <person name="Crous P."/>
            <person name="Grigoriev I."/>
        </authorList>
    </citation>
    <scope>NUCLEOTIDE SEQUENCE</scope>
    <source>
        <strain evidence="2">CBS 113389</strain>
    </source>
</reference>
<dbReference type="EMBL" id="MU001641">
    <property type="protein sequence ID" value="KAF2479635.1"/>
    <property type="molecule type" value="Genomic_DNA"/>
</dbReference>
<dbReference type="SUPFAM" id="SSF54637">
    <property type="entry name" value="Thioesterase/thiol ester dehydrase-isomerase"/>
    <property type="match status" value="1"/>
</dbReference>
<evidence type="ECO:0000313" key="3">
    <source>
        <dbReference type="Proteomes" id="UP000799767"/>
    </source>
</evidence>
<accession>A0A6A6PI81</accession>
<dbReference type="PANTHER" id="PTHR47260:SF1">
    <property type="entry name" value="UPF0644 PROTEIN PB2B4.06"/>
    <property type="match status" value="1"/>
</dbReference>
<feature type="transmembrane region" description="Helical" evidence="1">
    <location>
        <begin position="49"/>
        <end position="68"/>
    </location>
</feature>
<dbReference type="Proteomes" id="UP000799767">
    <property type="component" value="Unassembled WGS sequence"/>
</dbReference>
<evidence type="ECO:0000313" key="2">
    <source>
        <dbReference type="EMBL" id="KAF2479635.1"/>
    </source>
</evidence>
<dbReference type="InterPro" id="IPR029069">
    <property type="entry name" value="HotDog_dom_sf"/>
</dbReference>
<proteinExistence type="predicted"/>
<dbReference type="GeneID" id="54479378"/>